<dbReference type="PANTHER" id="PTHR42798:SF4">
    <property type="entry name" value="ABC TRANSPORTER DOMAIN-CONTAINING PROTEIN"/>
    <property type="match status" value="1"/>
</dbReference>
<keyword evidence="2 4" id="KW-0067">ATP-binding</keyword>
<organism evidence="4 5">
    <name type="scientific">Pseudolactococcus carnosus</name>
    <dbReference type="NCBI Taxonomy" id="2749961"/>
    <lineage>
        <taxon>Bacteria</taxon>
        <taxon>Bacillati</taxon>
        <taxon>Bacillota</taxon>
        <taxon>Bacilli</taxon>
        <taxon>Lactobacillales</taxon>
        <taxon>Streptococcaceae</taxon>
        <taxon>Pseudolactococcus</taxon>
    </lineage>
</organism>
<protein>
    <submittedName>
        <fullName evidence="4">ATP-binding cassette domain-containing protein</fullName>
    </submittedName>
</protein>
<dbReference type="RefSeq" id="WP_243994181.1">
    <property type="nucleotide sequence ID" value="NZ_JAAECS010000006.1"/>
</dbReference>
<evidence type="ECO:0000259" key="3">
    <source>
        <dbReference type="PROSITE" id="PS50893"/>
    </source>
</evidence>
<dbReference type="InterPro" id="IPR003593">
    <property type="entry name" value="AAA+_ATPase"/>
</dbReference>
<name>A0ABT0ATU3_9LACT</name>
<feature type="domain" description="ABC transporter" evidence="3">
    <location>
        <begin position="2"/>
        <end position="220"/>
    </location>
</feature>
<dbReference type="PROSITE" id="PS00211">
    <property type="entry name" value="ABC_TRANSPORTER_1"/>
    <property type="match status" value="1"/>
</dbReference>
<keyword evidence="1" id="KW-0547">Nucleotide-binding</keyword>
<dbReference type="InterPro" id="IPR027417">
    <property type="entry name" value="P-loop_NTPase"/>
</dbReference>
<dbReference type="InterPro" id="IPR017871">
    <property type="entry name" value="ABC_transporter-like_CS"/>
</dbReference>
<dbReference type="Pfam" id="PF00005">
    <property type="entry name" value="ABC_tran"/>
    <property type="match status" value="1"/>
</dbReference>
<evidence type="ECO:0000256" key="2">
    <source>
        <dbReference type="ARBA" id="ARBA00022840"/>
    </source>
</evidence>
<evidence type="ECO:0000313" key="4">
    <source>
        <dbReference type="EMBL" id="MCJ1990037.1"/>
    </source>
</evidence>
<dbReference type="GO" id="GO:0005524">
    <property type="term" value="F:ATP binding"/>
    <property type="evidence" value="ECO:0007669"/>
    <property type="project" value="UniProtKB-KW"/>
</dbReference>
<dbReference type="Proteomes" id="UP001522450">
    <property type="component" value="Unassembled WGS sequence"/>
</dbReference>
<dbReference type="Gene3D" id="3.40.50.300">
    <property type="entry name" value="P-loop containing nucleotide triphosphate hydrolases"/>
    <property type="match status" value="1"/>
</dbReference>
<comment type="caution">
    <text evidence="4">The sequence shown here is derived from an EMBL/GenBank/DDBJ whole genome shotgun (WGS) entry which is preliminary data.</text>
</comment>
<dbReference type="PROSITE" id="PS50893">
    <property type="entry name" value="ABC_TRANSPORTER_2"/>
    <property type="match status" value="1"/>
</dbReference>
<dbReference type="EMBL" id="JAAECS010000006">
    <property type="protein sequence ID" value="MCJ1990037.1"/>
    <property type="molecule type" value="Genomic_DNA"/>
</dbReference>
<accession>A0ABT0ATU3</accession>
<sequence>MLELKQFSKTFKSKLIFNLADFTCKRGEIVLLTGRSGIGKTTCLDIISGIKRYDTGDFLFKNQKVETQNETKLSAFRNENIGYILQDFALIDSYTVLENILLPSLYSPKDKHNRHDLETKARNLAYEFDLTEMLNRKIKAISGGQKQRVAIIRSLILEPAIILADEPTTNLDKENFDLVMALFIKLKNEGKTVVIATHDERFFDIASKIYEIKNCRLIEK</sequence>
<dbReference type="SUPFAM" id="SSF52540">
    <property type="entry name" value="P-loop containing nucleoside triphosphate hydrolases"/>
    <property type="match status" value="1"/>
</dbReference>
<evidence type="ECO:0000313" key="5">
    <source>
        <dbReference type="Proteomes" id="UP001522450"/>
    </source>
</evidence>
<reference evidence="4 5" key="1">
    <citation type="journal article" date="2022" name="Microbiol. Res.">
        <title>Comparative genome analysis, predicted lifestyle and antimicrobial strategies of Lactococcus carnosus and Lactococcus paracarnosus isolated from meat.</title>
        <authorList>
            <person name="Werum V."/>
            <person name="Ehrmann M."/>
            <person name="Vogel R."/>
            <person name="Hilgarth M."/>
        </authorList>
    </citation>
    <scope>NUCLEOTIDE SEQUENCE [LARGE SCALE GENOMIC DNA]</scope>
    <source>
        <strain evidence="4 5">TMW22177</strain>
    </source>
</reference>
<dbReference type="PANTHER" id="PTHR42798">
    <property type="entry name" value="LIPOPROTEIN-RELEASING SYSTEM ATP-BINDING PROTEIN LOLD"/>
    <property type="match status" value="1"/>
</dbReference>
<gene>
    <name evidence="4" type="ORF">GYN21_07365</name>
</gene>
<proteinExistence type="predicted"/>
<dbReference type="InterPro" id="IPR003439">
    <property type="entry name" value="ABC_transporter-like_ATP-bd"/>
</dbReference>
<evidence type="ECO:0000256" key="1">
    <source>
        <dbReference type="ARBA" id="ARBA00022741"/>
    </source>
</evidence>
<keyword evidence="5" id="KW-1185">Reference proteome</keyword>
<dbReference type="SMART" id="SM00382">
    <property type="entry name" value="AAA"/>
    <property type="match status" value="1"/>
</dbReference>